<keyword evidence="4" id="KW-1185">Reference proteome</keyword>
<dbReference type="PANTHER" id="PTHR21666:SF289">
    <property type="entry name" value="L-ALA--D-GLU ENDOPEPTIDASE"/>
    <property type="match status" value="1"/>
</dbReference>
<dbReference type="InterPro" id="IPR016047">
    <property type="entry name" value="M23ase_b-sheet_dom"/>
</dbReference>
<dbReference type="CDD" id="cd12797">
    <property type="entry name" value="M23_peptidase"/>
    <property type="match status" value="1"/>
</dbReference>
<evidence type="ECO:0000313" key="3">
    <source>
        <dbReference type="EMBL" id="REE99112.1"/>
    </source>
</evidence>
<dbReference type="SUPFAM" id="SSF51261">
    <property type="entry name" value="Duplicated hybrid motif"/>
    <property type="match status" value="1"/>
</dbReference>
<proteinExistence type="predicted"/>
<feature type="domain" description="M23ase beta-sheet core" evidence="2">
    <location>
        <begin position="37"/>
        <end position="130"/>
    </location>
</feature>
<evidence type="ECO:0000313" key="4">
    <source>
        <dbReference type="Proteomes" id="UP000256661"/>
    </source>
</evidence>
<dbReference type="Gene3D" id="2.70.70.10">
    <property type="entry name" value="Glucose Permease (Domain IIA)"/>
    <property type="match status" value="1"/>
</dbReference>
<dbReference type="Pfam" id="PF01551">
    <property type="entry name" value="Peptidase_M23"/>
    <property type="match status" value="1"/>
</dbReference>
<dbReference type="InterPro" id="IPR050570">
    <property type="entry name" value="Cell_wall_metabolism_enzyme"/>
</dbReference>
<dbReference type="AlphaFoldDB" id="A0A3D9ST40"/>
<dbReference type="GO" id="GO:0004222">
    <property type="term" value="F:metalloendopeptidase activity"/>
    <property type="evidence" value="ECO:0007669"/>
    <property type="project" value="TreeGrafter"/>
</dbReference>
<keyword evidence="1" id="KW-0732">Signal</keyword>
<name>A0A3D9ST40_9ACTN</name>
<organism evidence="3 4">
    <name type="scientific">Thermomonospora umbrina</name>
    <dbReference type="NCBI Taxonomy" id="111806"/>
    <lineage>
        <taxon>Bacteria</taxon>
        <taxon>Bacillati</taxon>
        <taxon>Actinomycetota</taxon>
        <taxon>Actinomycetes</taxon>
        <taxon>Streptosporangiales</taxon>
        <taxon>Thermomonosporaceae</taxon>
        <taxon>Thermomonospora</taxon>
    </lineage>
</organism>
<evidence type="ECO:0000256" key="1">
    <source>
        <dbReference type="ARBA" id="ARBA00022729"/>
    </source>
</evidence>
<gene>
    <name evidence="3" type="ORF">DFJ69_4619</name>
</gene>
<dbReference type="EMBL" id="QTTT01000001">
    <property type="protein sequence ID" value="REE99112.1"/>
    <property type="molecule type" value="Genomic_DNA"/>
</dbReference>
<sequence>MLASEPSSAPALWAWPIRPSPAVVRPFSPPASPWVPGHRGVDLDAAPGQAVYAAARGRVSFAGRIAGYGVVAITHGALRTTYLPVEPAVHVGQAVTSATGIGTVQPFLGHCGHRHCLHWGVLRGTQYVDPLALLSLRLRLLPFWPGSDDGLISLWAGGRRPVA</sequence>
<evidence type="ECO:0000259" key="2">
    <source>
        <dbReference type="Pfam" id="PF01551"/>
    </source>
</evidence>
<dbReference type="InterPro" id="IPR011055">
    <property type="entry name" value="Dup_hybrid_motif"/>
</dbReference>
<accession>A0A3D9ST40</accession>
<dbReference type="PANTHER" id="PTHR21666">
    <property type="entry name" value="PEPTIDASE-RELATED"/>
    <property type="match status" value="1"/>
</dbReference>
<protein>
    <submittedName>
        <fullName evidence="3">Peptidase M23-like protein</fullName>
    </submittedName>
</protein>
<dbReference type="Proteomes" id="UP000256661">
    <property type="component" value="Unassembled WGS sequence"/>
</dbReference>
<comment type="caution">
    <text evidence="3">The sequence shown here is derived from an EMBL/GenBank/DDBJ whole genome shotgun (WGS) entry which is preliminary data.</text>
</comment>
<reference evidence="3 4" key="1">
    <citation type="submission" date="2018-08" db="EMBL/GenBank/DDBJ databases">
        <title>Sequencing the genomes of 1000 actinobacteria strains.</title>
        <authorList>
            <person name="Klenk H.-P."/>
        </authorList>
    </citation>
    <scope>NUCLEOTIDE SEQUENCE [LARGE SCALE GENOMIC DNA]</scope>
    <source>
        <strain evidence="3 4">DSM 43927</strain>
    </source>
</reference>